<dbReference type="SUPFAM" id="SSF48350">
    <property type="entry name" value="GTPase activation domain, GAP"/>
    <property type="match status" value="1"/>
</dbReference>
<name>A0A9P8PJ63_9ASCO</name>
<dbReference type="EMBL" id="JAEUBF010001168">
    <property type="protein sequence ID" value="KAH3672252.1"/>
    <property type="molecule type" value="Genomic_DNA"/>
</dbReference>
<evidence type="ECO:0000259" key="5">
    <source>
        <dbReference type="PROSITE" id="PS51741"/>
    </source>
</evidence>
<dbReference type="InterPro" id="IPR008936">
    <property type="entry name" value="Rho_GTPase_activation_prot"/>
</dbReference>
<evidence type="ECO:0000313" key="7">
    <source>
        <dbReference type="Proteomes" id="UP000769528"/>
    </source>
</evidence>
<organism evidence="6 7">
    <name type="scientific">Wickerhamomyces mucosus</name>
    <dbReference type="NCBI Taxonomy" id="1378264"/>
    <lineage>
        <taxon>Eukaryota</taxon>
        <taxon>Fungi</taxon>
        <taxon>Dikarya</taxon>
        <taxon>Ascomycota</taxon>
        <taxon>Saccharomycotina</taxon>
        <taxon>Saccharomycetes</taxon>
        <taxon>Phaffomycetales</taxon>
        <taxon>Wickerhamomycetaceae</taxon>
        <taxon>Wickerhamomyces</taxon>
    </lineage>
</organism>
<dbReference type="OrthoDB" id="437889at2759"/>
<dbReference type="InterPro" id="IPR001060">
    <property type="entry name" value="FCH_dom"/>
</dbReference>
<dbReference type="GO" id="GO:0005938">
    <property type="term" value="C:cell cortex"/>
    <property type="evidence" value="ECO:0007669"/>
    <property type="project" value="UniProtKB-ARBA"/>
</dbReference>
<proteinExistence type="predicted"/>
<dbReference type="InterPro" id="IPR050729">
    <property type="entry name" value="Rho-GAP"/>
</dbReference>
<keyword evidence="2" id="KW-0175">Coiled coil</keyword>
<dbReference type="Proteomes" id="UP000769528">
    <property type="component" value="Unassembled WGS sequence"/>
</dbReference>
<dbReference type="SMART" id="SM00324">
    <property type="entry name" value="RhoGAP"/>
    <property type="match status" value="1"/>
</dbReference>
<reference evidence="6" key="2">
    <citation type="submission" date="2021-01" db="EMBL/GenBank/DDBJ databases">
        <authorList>
            <person name="Schikora-Tamarit M.A."/>
        </authorList>
    </citation>
    <scope>NUCLEOTIDE SEQUENCE</scope>
    <source>
        <strain evidence="6">CBS6341</strain>
    </source>
</reference>
<evidence type="ECO:0000256" key="3">
    <source>
        <dbReference type="SAM" id="MobiDB-lite"/>
    </source>
</evidence>
<dbReference type="PANTHER" id="PTHR23176">
    <property type="entry name" value="RHO/RAC/CDC GTPASE-ACTIVATING PROTEIN"/>
    <property type="match status" value="1"/>
</dbReference>
<evidence type="ECO:0000313" key="6">
    <source>
        <dbReference type="EMBL" id="KAH3672252.1"/>
    </source>
</evidence>
<keyword evidence="7" id="KW-1185">Reference proteome</keyword>
<dbReference type="GO" id="GO:0005096">
    <property type="term" value="F:GTPase activator activity"/>
    <property type="evidence" value="ECO:0007669"/>
    <property type="project" value="UniProtKB-KW"/>
</dbReference>
<feature type="compositionally biased region" description="Polar residues" evidence="3">
    <location>
        <begin position="394"/>
        <end position="450"/>
    </location>
</feature>
<feature type="region of interest" description="Disordered" evidence="3">
    <location>
        <begin position="1"/>
        <end position="49"/>
    </location>
</feature>
<sequence length="677" mass="75299">MSDQLSSQPNNNPSNRIVSESSVHSNVGSADSGSIPSVTPSITQPSTNIEDNNEKIQEEKPKIVPASSPTLLNDEKFVRLLNSDSAVEALLIRLKKSIITCEEFAKYIRKRAILEQDHEEHLKKISRSTQDIFKNQTHLKSDSFTINIDKLFKVDDRIATQNSAYSKQLIQMYEELNALSSAISRQRKTQKETFKRKEKEVIDSISSAEKAKSKYDSLCIELERVRTTDPTKKTLTLRGSKTSSEQEEILHRKIEAAEADYRQKVSTSTGLRNIFLNTFRPSITKQLKDIIIEIDIAMSVQLQKYSTRTEDLALQTALSVNPLKGSNLQSMKSIASSIDNEKDLYQYVLKNIQINTNKHLIPVEYRQHPSMAPISGNSVTANKAVNRTAAPSPFINNNPNRNTSQPSSSLASNGNTLINSTSGGLSSNKQSDNRSYLDNPSSVAGSPSIASTTTGLRPISVINNDAPLPPGTSSGFKTFGTPINELMDFEGEMVPSIVRQCIYVVDKYGLELEGIYRTSGNIATVNQLKDSIDRDPSNIKLILPNPNSITDSDIYAVASLMKNYFSSLPEALLTNNASPLFLENAKIADNDLRLKKIHQVVYDLPDASYWTLRSLIFHLSKVTSRQSINLMNSRNLGIIWGPTLFPKDGDFNAQDMSYQGKVIEELIIHANDIFEAE</sequence>
<feature type="compositionally biased region" description="Low complexity" evidence="3">
    <location>
        <begin position="1"/>
        <end position="15"/>
    </location>
</feature>
<feature type="domain" description="Rho-GAP" evidence="4">
    <location>
        <begin position="481"/>
        <end position="674"/>
    </location>
</feature>
<accession>A0A9P8PJ63</accession>
<dbReference type="GO" id="GO:0007010">
    <property type="term" value="P:cytoskeleton organization"/>
    <property type="evidence" value="ECO:0007669"/>
    <property type="project" value="UniProtKB-ARBA"/>
</dbReference>
<reference evidence="6" key="1">
    <citation type="journal article" date="2021" name="Open Biol.">
        <title>Shared evolutionary footprints suggest mitochondrial oxidative damage underlies multiple complex I losses in fungi.</title>
        <authorList>
            <person name="Schikora-Tamarit M.A."/>
            <person name="Marcet-Houben M."/>
            <person name="Nosek J."/>
            <person name="Gabaldon T."/>
        </authorList>
    </citation>
    <scope>NUCLEOTIDE SEQUENCE</scope>
    <source>
        <strain evidence="6">CBS6341</strain>
    </source>
</reference>
<evidence type="ECO:0008006" key="8">
    <source>
        <dbReference type="Google" id="ProtNLM"/>
    </source>
</evidence>
<gene>
    <name evidence="6" type="ORF">WICMUC_004347</name>
</gene>
<feature type="compositionally biased region" description="Polar residues" evidence="3">
    <location>
        <begin position="16"/>
        <end position="49"/>
    </location>
</feature>
<dbReference type="GO" id="GO:0007165">
    <property type="term" value="P:signal transduction"/>
    <property type="evidence" value="ECO:0007669"/>
    <property type="project" value="InterPro"/>
</dbReference>
<feature type="domain" description="F-BAR" evidence="5">
    <location>
        <begin position="75"/>
        <end position="343"/>
    </location>
</feature>
<dbReference type="InterPro" id="IPR031160">
    <property type="entry name" value="F_BAR_dom"/>
</dbReference>
<comment type="caution">
    <text evidence="6">The sequence shown here is derived from an EMBL/GenBank/DDBJ whole genome shotgun (WGS) entry which is preliminary data.</text>
</comment>
<dbReference type="AlphaFoldDB" id="A0A9P8PJ63"/>
<dbReference type="PROSITE" id="PS51741">
    <property type="entry name" value="F_BAR"/>
    <property type="match status" value="1"/>
</dbReference>
<protein>
    <recommendedName>
        <fullName evidence="8">Rho-GAP domain-containing protein</fullName>
    </recommendedName>
</protein>
<evidence type="ECO:0000256" key="1">
    <source>
        <dbReference type="ARBA" id="ARBA00022468"/>
    </source>
</evidence>
<dbReference type="PANTHER" id="PTHR23176:SF128">
    <property type="entry name" value="RHO GTPASE-ACTIVATING PROTEIN RGD1"/>
    <property type="match status" value="1"/>
</dbReference>
<dbReference type="InterPro" id="IPR027267">
    <property type="entry name" value="AH/BAR_dom_sf"/>
</dbReference>
<evidence type="ECO:0000259" key="4">
    <source>
        <dbReference type="PROSITE" id="PS50238"/>
    </source>
</evidence>
<keyword evidence="1" id="KW-0343">GTPase activation</keyword>
<dbReference type="GO" id="GO:0005933">
    <property type="term" value="C:cellular bud"/>
    <property type="evidence" value="ECO:0007669"/>
    <property type="project" value="UniProtKB-ARBA"/>
</dbReference>
<dbReference type="InterPro" id="IPR000198">
    <property type="entry name" value="RhoGAP_dom"/>
</dbReference>
<dbReference type="SMART" id="SM00055">
    <property type="entry name" value="FCH"/>
    <property type="match status" value="1"/>
</dbReference>
<dbReference type="PROSITE" id="PS50238">
    <property type="entry name" value="RHOGAP"/>
    <property type="match status" value="1"/>
</dbReference>
<dbReference type="Gene3D" id="1.10.555.10">
    <property type="entry name" value="Rho GTPase activation protein"/>
    <property type="match status" value="1"/>
</dbReference>
<dbReference type="Pfam" id="PF00620">
    <property type="entry name" value="RhoGAP"/>
    <property type="match status" value="1"/>
</dbReference>
<feature type="region of interest" description="Disordered" evidence="3">
    <location>
        <begin position="389"/>
        <end position="450"/>
    </location>
</feature>
<dbReference type="Pfam" id="PF00611">
    <property type="entry name" value="FCH"/>
    <property type="match status" value="1"/>
</dbReference>
<dbReference type="Gene3D" id="1.20.1270.60">
    <property type="entry name" value="Arfaptin homology (AH) domain/BAR domain"/>
    <property type="match status" value="1"/>
</dbReference>
<dbReference type="SUPFAM" id="SSF103657">
    <property type="entry name" value="BAR/IMD domain-like"/>
    <property type="match status" value="1"/>
</dbReference>
<evidence type="ECO:0000256" key="2">
    <source>
        <dbReference type="PROSITE-ProRule" id="PRU01077"/>
    </source>
</evidence>